<dbReference type="PANTHER" id="PTHR47331:SF1">
    <property type="entry name" value="GAG-LIKE PROTEIN"/>
    <property type="match status" value="1"/>
</dbReference>
<keyword evidence="1" id="KW-1185">Reference proteome</keyword>
<evidence type="ECO:0000313" key="2">
    <source>
        <dbReference type="RefSeq" id="XP_025829705.1"/>
    </source>
</evidence>
<dbReference type="GO" id="GO:0071897">
    <property type="term" value="P:DNA biosynthetic process"/>
    <property type="evidence" value="ECO:0007669"/>
    <property type="project" value="UniProtKB-ARBA"/>
</dbReference>
<dbReference type="Gene3D" id="3.30.70.270">
    <property type="match status" value="1"/>
</dbReference>
<dbReference type="SUPFAM" id="SSF56672">
    <property type="entry name" value="DNA/RNA polymerases"/>
    <property type="match status" value="1"/>
</dbReference>
<accession>A0A7F5QX17</accession>
<dbReference type="GO" id="GO:0004190">
    <property type="term" value="F:aspartic-type endopeptidase activity"/>
    <property type="evidence" value="ECO:0007669"/>
    <property type="project" value="InterPro"/>
</dbReference>
<protein>
    <submittedName>
        <fullName evidence="2">Uncharacterized protein LOC112904277</fullName>
    </submittedName>
</protein>
<dbReference type="OrthoDB" id="416987at2759"/>
<dbReference type="Proteomes" id="UP000192223">
    <property type="component" value="Unplaced"/>
</dbReference>
<name>A0A7F5QX17_AGRPL</name>
<dbReference type="InterPro" id="IPR021109">
    <property type="entry name" value="Peptidase_aspartic_dom_sf"/>
</dbReference>
<gene>
    <name evidence="2" type="primary">LOC112904277</name>
</gene>
<dbReference type="InterPro" id="IPR043128">
    <property type="entry name" value="Rev_trsase/Diguanyl_cyclase"/>
</dbReference>
<dbReference type="InParanoid" id="A0A7F5QX17"/>
<dbReference type="RefSeq" id="XP_025829705.1">
    <property type="nucleotide sequence ID" value="XM_025973920.1"/>
</dbReference>
<dbReference type="InterPro" id="IPR043502">
    <property type="entry name" value="DNA/RNA_pol_sf"/>
</dbReference>
<organism evidence="1 2">
    <name type="scientific">Agrilus planipennis</name>
    <name type="common">Emerald ash borer</name>
    <name type="synonym">Agrilus marcopoli</name>
    <dbReference type="NCBI Taxonomy" id="224129"/>
    <lineage>
        <taxon>Eukaryota</taxon>
        <taxon>Metazoa</taxon>
        <taxon>Ecdysozoa</taxon>
        <taxon>Arthropoda</taxon>
        <taxon>Hexapoda</taxon>
        <taxon>Insecta</taxon>
        <taxon>Pterygota</taxon>
        <taxon>Neoptera</taxon>
        <taxon>Endopterygota</taxon>
        <taxon>Coleoptera</taxon>
        <taxon>Polyphaga</taxon>
        <taxon>Elateriformia</taxon>
        <taxon>Buprestoidea</taxon>
        <taxon>Buprestidae</taxon>
        <taxon>Agrilinae</taxon>
        <taxon>Agrilus</taxon>
    </lineage>
</organism>
<dbReference type="Gene3D" id="2.40.70.10">
    <property type="entry name" value="Acid Proteases"/>
    <property type="match status" value="1"/>
</dbReference>
<dbReference type="AlphaFoldDB" id="A0A7F5QX17"/>
<dbReference type="GO" id="GO:0006508">
    <property type="term" value="P:proteolysis"/>
    <property type="evidence" value="ECO:0007669"/>
    <property type="project" value="InterPro"/>
</dbReference>
<dbReference type="KEGG" id="apln:112904277"/>
<evidence type="ECO:0000313" key="1">
    <source>
        <dbReference type="Proteomes" id="UP000192223"/>
    </source>
</evidence>
<dbReference type="CDD" id="cd00303">
    <property type="entry name" value="retropepsin_like"/>
    <property type="match status" value="1"/>
</dbReference>
<proteinExistence type="predicted"/>
<dbReference type="InterPro" id="IPR001969">
    <property type="entry name" value="Aspartic_peptidase_AS"/>
</dbReference>
<dbReference type="PANTHER" id="PTHR47331">
    <property type="entry name" value="PHD-TYPE DOMAIN-CONTAINING PROTEIN"/>
    <property type="match status" value="1"/>
</dbReference>
<dbReference type="GeneID" id="112904277"/>
<dbReference type="PROSITE" id="PS00141">
    <property type="entry name" value="ASP_PROTEASE"/>
    <property type="match status" value="1"/>
</dbReference>
<sequence length="441" mass="49708">MTNYSNAHIVLQTIRVKINNGNDSKEIRALIDSGSQKSYILKATASQLKLVPIRHEKMIHSLFGGNNTAELEHKCYNIKLETEDTQYCLEVLDQERICNDVTPIPTGPWIAELTDVSIKINDVGNSAPIELLIGADVLGKIYTGRKHTLGCGLVAMETVFGWTLMGKIPQKQRSNTSSMIVISLFSQDMSLTNLWEIDVLGISEPSVKKSRDEAARAAKDFFLETVGKDREGRYEVRLPWLEGHPPLPNNYSLAKKRLNSTVQKLKRDGIFESLTEVFEEWVAEGIIEEVPISEVECASHYLPHRPVIKEGSTTRIRPVFDASAREKGNPSLNHCLEKGPNLIELIPSILVRFREHKIGVVSDIRKAFLQISIHEKDRNFLRFLWVNSEGKEVVFRHRRVVFGVNSSPFLLGATIDHHLSEGLKQYSEENSVCSVSTLKKL</sequence>
<reference evidence="2" key="1">
    <citation type="submission" date="2025-08" db="UniProtKB">
        <authorList>
            <consortium name="RefSeq"/>
        </authorList>
    </citation>
    <scope>IDENTIFICATION</scope>
    <source>
        <tissue evidence="2">Entire body</tissue>
    </source>
</reference>
<dbReference type="Gene3D" id="3.10.10.10">
    <property type="entry name" value="HIV Type 1 Reverse Transcriptase, subunit A, domain 1"/>
    <property type="match status" value="1"/>
</dbReference>